<comment type="function">
    <text evidence="5 6 7">Associates with the EF-Tu.GDP complex and induces the exchange of GDP to GTP. It remains bound to the aminoacyl-tRNA.EF-Tu.GTP complex up to the GTP hydrolysis stage on the ribosome.</text>
</comment>
<comment type="subcellular location">
    <subcellularLocation>
        <location evidence="6 8">Cytoplasm</location>
    </subcellularLocation>
</comment>
<dbReference type="Gene3D" id="1.10.286.20">
    <property type="match status" value="1"/>
</dbReference>
<dbReference type="FunFam" id="1.10.8.10:FF:000001">
    <property type="entry name" value="Elongation factor Ts"/>
    <property type="match status" value="1"/>
</dbReference>
<comment type="similarity">
    <text evidence="1 6 7">Belongs to the EF-Ts family.</text>
</comment>
<dbReference type="Gene3D" id="1.10.8.10">
    <property type="entry name" value="DNA helicase RuvA subunit, C-terminal domain"/>
    <property type="match status" value="1"/>
</dbReference>
<reference evidence="10" key="1">
    <citation type="submission" date="2017-05" db="EMBL/GenBank/DDBJ databases">
        <authorList>
            <person name="Varghese N."/>
            <person name="Submissions S."/>
        </authorList>
    </citation>
    <scope>NUCLEOTIDE SEQUENCE</scope>
    <source>
        <strain evidence="10">Su22</strain>
    </source>
</reference>
<feature type="domain" description="Translation elongation factor EFTs/EF1B dimerisation" evidence="9">
    <location>
        <begin position="92"/>
        <end position="196"/>
    </location>
</feature>
<evidence type="ECO:0000256" key="8">
    <source>
        <dbReference type="RuleBase" id="RU000643"/>
    </source>
</evidence>
<keyword evidence="3 6" id="KW-0251">Elongation factor</keyword>
<evidence type="ECO:0000256" key="7">
    <source>
        <dbReference type="RuleBase" id="RU000642"/>
    </source>
</evidence>
<evidence type="ECO:0000313" key="10">
    <source>
        <dbReference type="EMBL" id="SMP47466.1"/>
    </source>
</evidence>
<dbReference type="PANTHER" id="PTHR11741">
    <property type="entry name" value="ELONGATION FACTOR TS"/>
    <property type="match status" value="1"/>
</dbReference>
<proteinExistence type="inferred from homology"/>
<evidence type="ECO:0000256" key="6">
    <source>
        <dbReference type="HAMAP-Rule" id="MF_00050"/>
    </source>
</evidence>
<keyword evidence="11" id="KW-1185">Reference proteome</keyword>
<dbReference type="AlphaFoldDB" id="A0AA45WUK3"/>
<feature type="region of interest" description="Involved in Mg(2+) ion dislocation from EF-Tu" evidence="6">
    <location>
        <begin position="80"/>
        <end position="83"/>
    </location>
</feature>
<evidence type="ECO:0000259" key="9">
    <source>
        <dbReference type="Pfam" id="PF00889"/>
    </source>
</evidence>
<dbReference type="RefSeq" id="WP_283408424.1">
    <property type="nucleotide sequence ID" value="NZ_FXUF01000003.1"/>
</dbReference>
<sequence>MNITAGMVKELREKTGAGMMDCKKALVETDGDMEKAVEVLREKGLAAVAKKAGRIAAEGIVEAYIHGGRIGVLLEVNSETDFVAKNEEFRNFVKDVAMQIAASNPQYVSREEVPQDMIEKERDILRKQALNEGKPEKIVDKMVEGRIEKYYKEVCLLEQDFVKDPDMTIQQLLTAKVAKIGEHLSIRRFARFEVGEGIEKKEENFAEEVAKQIQ</sequence>
<keyword evidence="4 6" id="KW-0648">Protein biosynthesis</keyword>
<dbReference type="InterPro" id="IPR001816">
    <property type="entry name" value="Transl_elong_EFTs/EF1B"/>
</dbReference>
<evidence type="ECO:0000313" key="11">
    <source>
        <dbReference type="Proteomes" id="UP001158066"/>
    </source>
</evidence>
<dbReference type="PANTHER" id="PTHR11741:SF0">
    <property type="entry name" value="ELONGATION FACTOR TS, MITOCHONDRIAL"/>
    <property type="match status" value="1"/>
</dbReference>
<dbReference type="SUPFAM" id="SSF54713">
    <property type="entry name" value="Elongation factor Ts (EF-Ts), dimerisation domain"/>
    <property type="match status" value="1"/>
</dbReference>
<dbReference type="NCBIfam" id="TIGR00116">
    <property type="entry name" value="tsf"/>
    <property type="match status" value="2"/>
</dbReference>
<dbReference type="InterPro" id="IPR018101">
    <property type="entry name" value="Transl_elong_Ts_CS"/>
</dbReference>
<organism evidence="10 11">
    <name type="scientific">Anoxynatronum buryatiense</name>
    <dbReference type="NCBI Taxonomy" id="489973"/>
    <lineage>
        <taxon>Bacteria</taxon>
        <taxon>Bacillati</taxon>
        <taxon>Bacillota</taxon>
        <taxon>Clostridia</taxon>
        <taxon>Eubacteriales</taxon>
        <taxon>Clostridiaceae</taxon>
        <taxon>Anoxynatronum</taxon>
    </lineage>
</organism>
<dbReference type="CDD" id="cd14275">
    <property type="entry name" value="UBA_EF-Ts"/>
    <property type="match status" value="1"/>
</dbReference>
<evidence type="ECO:0000256" key="1">
    <source>
        <dbReference type="ARBA" id="ARBA00005532"/>
    </source>
</evidence>
<dbReference type="InterPro" id="IPR014039">
    <property type="entry name" value="Transl_elong_EFTs/EF1B_dimer"/>
</dbReference>
<dbReference type="EMBL" id="FXUF01000003">
    <property type="protein sequence ID" value="SMP47466.1"/>
    <property type="molecule type" value="Genomic_DNA"/>
</dbReference>
<dbReference type="Proteomes" id="UP001158066">
    <property type="component" value="Unassembled WGS sequence"/>
</dbReference>
<gene>
    <name evidence="6" type="primary">tsf</name>
    <name evidence="10" type="ORF">SAMN06296020_103148</name>
</gene>
<keyword evidence="6" id="KW-0963">Cytoplasm</keyword>
<name>A0AA45WUK3_9CLOT</name>
<evidence type="ECO:0000256" key="2">
    <source>
        <dbReference type="ARBA" id="ARBA00016956"/>
    </source>
</evidence>
<dbReference type="PROSITE" id="PS01126">
    <property type="entry name" value="EF_TS_1"/>
    <property type="match status" value="1"/>
</dbReference>
<dbReference type="GO" id="GO:0005737">
    <property type="term" value="C:cytoplasm"/>
    <property type="evidence" value="ECO:0007669"/>
    <property type="project" value="UniProtKB-SubCell"/>
</dbReference>
<dbReference type="InterPro" id="IPR009060">
    <property type="entry name" value="UBA-like_sf"/>
</dbReference>
<dbReference type="Pfam" id="PF00889">
    <property type="entry name" value="EF_TS"/>
    <property type="match status" value="1"/>
</dbReference>
<dbReference type="PROSITE" id="PS01127">
    <property type="entry name" value="EF_TS_2"/>
    <property type="match status" value="1"/>
</dbReference>
<dbReference type="SUPFAM" id="SSF46934">
    <property type="entry name" value="UBA-like"/>
    <property type="match status" value="1"/>
</dbReference>
<evidence type="ECO:0000256" key="4">
    <source>
        <dbReference type="ARBA" id="ARBA00022917"/>
    </source>
</evidence>
<dbReference type="FunFam" id="1.10.286.20:FF:000001">
    <property type="entry name" value="Elongation factor Ts"/>
    <property type="match status" value="1"/>
</dbReference>
<dbReference type="HAMAP" id="MF_00050">
    <property type="entry name" value="EF_Ts"/>
    <property type="match status" value="1"/>
</dbReference>
<dbReference type="Gene3D" id="3.30.479.20">
    <property type="entry name" value="Elongation factor Ts, dimerisation domain"/>
    <property type="match status" value="1"/>
</dbReference>
<accession>A0AA45WUK3</accession>
<protein>
    <recommendedName>
        <fullName evidence="2 6">Elongation factor Ts</fullName>
        <shortName evidence="6">EF-Ts</shortName>
    </recommendedName>
</protein>
<evidence type="ECO:0000256" key="5">
    <source>
        <dbReference type="ARBA" id="ARBA00025453"/>
    </source>
</evidence>
<comment type="caution">
    <text evidence="10">The sequence shown here is derived from an EMBL/GenBank/DDBJ whole genome shotgun (WGS) entry which is preliminary data.</text>
</comment>
<dbReference type="InterPro" id="IPR036402">
    <property type="entry name" value="EF-Ts_dimer_sf"/>
</dbReference>
<dbReference type="GO" id="GO:0003746">
    <property type="term" value="F:translation elongation factor activity"/>
    <property type="evidence" value="ECO:0007669"/>
    <property type="project" value="UniProtKB-UniRule"/>
</dbReference>
<evidence type="ECO:0000256" key="3">
    <source>
        <dbReference type="ARBA" id="ARBA00022768"/>
    </source>
</evidence>